<feature type="compositionally biased region" description="Basic and acidic residues" evidence="5">
    <location>
        <begin position="374"/>
        <end position="402"/>
    </location>
</feature>
<evidence type="ECO:0000313" key="8">
    <source>
        <dbReference type="Proteomes" id="UP001596972"/>
    </source>
</evidence>
<organism evidence="7 8">
    <name type="scientific">Actinomadura sediminis</name>
    <dbReference type="NCBI Taxonomy" id="1038904"/>
    <lineage>
        <taxon>Bacteria</taxon>
        <taxon>Bacillati</taxon>
        <taxon>Actinomycetota</taxon>
        <taxon>Actinomycetes</taxon>
        <taxon>Streptosporangiales</taxon>
        <taxon>Thermomonosporaceae</taxon>
        <taxon>Actinomadura</taxon>
    </lineage>
</organism>
<proteinExistence type="predicted"/>
<dbReference type="InterPro" id="IPR000719">
    <property type="entry name" value="Prot_kinase_dom"/>
</dbReference>
<feature type="domain" description="Protein kinase" evidence="6">
    <location>
        <begin position="17"/>
        <end position="261"/>
    </location>
</feature>
<accession>A0ABW3ERT9</accession>
<feature type="compositionally biased region" description="Low complexity" evidence="5">
    <location>
        <begin position="301"/>
        <end position="314"/>
    </location>
</feature>
<dbReference type="Proteomes" id="UP001596972">
    <property type="component" value="Unassembled WGS sequence"/>
</dbReference>
<comment type="caution">
    <text evidence="7">The sequence shown here is derived from an EMBL/GenBank/DDBJ whole genome shotgun (WGS) entry which is preliminary data.</text>
</comment>
<reference evidence="8" key="1">
    <citation type="journal article" date="2019" name="Int. J. Syst. Evol. Microbiol.">
        <title>The Global Catalogue of Microorganisms (GCM) 10K type strain sequencing project: providing services to taxonomists for standard genome sequencing and annotation.</title>
        <authorList>
            <consortium name="The Broad Institute Genomics Platform"/>
            <consortium name="The Broad Institute Genome Sequencing Center for Infectious Disease"/>
            <person name="Wu L."/>
            <person name="Ma J."/>
        </authorList>
    </citation>
    <scope>NUCLEOTIDE SEQUENCE [LARGE SCALE GENOMIC DNA]</scope>
    <source>
        <strain evidence="8">JCM 31202</strain>
    </source>
</reference>
<dbReference type="PROSITE" id="PS00108">
    <property type="entry name" value="PROTEIN_KINASE_ST"/>
    <property type="match status" value="1"/>
</dbReference>
<keyword evidence="4" id="KW-0067">ATP-binding</keyword>
<feature type="compositionally biased region" description="Basic residues" evidence="5">
    <location>
        <begin position="315"/>
        <end position="325"/>
    </location>
</feature>
<evidence type="ECO:0000256" key="2">
    <source>
        <dbReference type="ARBA" id="ARBA00022741"/>
    </source>
</evidence>
<feature type="compositionally biased region" description="Low complexity" evidence="5">
    <location>
        <begin position="284"/>
        <end position="294"/>
    </location>
</feature>
<gene>
    <name evidence="7" type="ORF">ACFQ11_17580</name>
</gene>
<dbReference type="EMBL" id="JBHTJA010000032">
    <property type="protein sequence ID" value="MFD0902214.1"/>
    <property type="molecule type" value="Genomic_DNA"/>
</dbReference>
<keyword evidence="2" id="KW-0547">Nucleotide-binding</keyword>
<dbReference type="GO" id="GO:0004674">
    <property type="term" value="F:protein serine/threonine kinase activity"/>
    <property type="evidence" value="ECO:0007669"/>
    <property type="project" value="UniProtKB-EC"/>
</dbReference>
<keyword evidence="1 7" id="KW-0808">Transferase</keyword>
<dbReference type="InterPro" id="IPR008271">
    <property type="entry name" value="Ser/Thr_kinase_AS"/>
</dbReference>
<evidence type="ECO:0000256" key="1">
    <source>
        <dbReference type="ARBA" id="ARBA00022679"/>
    </source>
</evidence>
<protein>
    <submittedName>
        <fullName evidence="7">Serine/threonine-protein kinase</fullName>
        <ecNumber evidence="7">2.7.11.1</ecNumber>
    </submittedName>
</protein>
<name>A0ABW3ERT9_9ACTN</name>
<evidence type="ECO:0000259" key="6">
    <source>
        <dbReference type="PROSITE" id="PS50011"/>
    </source>
</evidence>
<dbReference type="RefSeq" id="WP_378299789.1">
    <property type="nucleotide sequence ID" value="NZ_JBHTJA010000032.1"/>
</dbReference>
<dbReference type="SMART" id="SM00220">
    <property type="entry name" value="S_TKc"/>
    <property type="match status" value="1"/>
</dbReference>
<evidence type="ECO:0000256" key="4">
    <source>
        <dbReference type="ARBA" id="ARBA00022840"/>
    </source>
</evidence>
<dbReference type="Gene3D" id="3.30.200.20">
    <property type="entry name" value="Phosphorylase Kinase, domain 1"/>
    <property type="match status" value="1"/>
</dbReference>
<dbReference type="CDD" id="cd14014">
    <property type="entry name" value="STKc_PknB_like"/>
    <property type="match status" value="1"/>
</dbReference>
<feature type="compositionally biased region" description="Basic residues" evidence="5">
    <location>
        <begin position="356"/>
        <end position="366"/>
    </location>
</feature>
<dbReference type="PROSITE" id="PS50011">
    <property type="entry name" value="PROTEIN_KINASE_DOM"/>
    <property type="match status" value="1"/>
</dbReference>
<dbReference type="PANTHER" id="PTHR43289">
    <property type="entry name" value="MITOGEN-ACTIVATED PROTEIN KINASE KINASE KINASE 20-RELATED"/>
    <property type="match status" value="1"/>
</dbReference>
<sequence length="559" mass="58907">MAASPLRADDPASIGPYRLAGRLGEGGQGVVYLGEDETGQRVAVKVLKTSDPAARTRFLREMESARRVAPFCTAAVLDSSTRGDRPYVVSEYIDGPSLAQRVQEDGPLHGGALVRLAVNTASALAAIHSAGIVHRDLKPANVLLGPDGPRVVDFGIARAIDAETNTQMVGTPAYFAPEWIDGRPPTERSDVFAWAGTVVYAATGTPPFGSGPTFAALMNRIANGEPRLDGVPPALRPVIARCLAKDPALRPTARELIDLLVSPDGDVRPAPAAVPSFAPPSGPPSGAALRTAARSAHRRPGAAGAAAPLAAPGRARGRRRRRGHGGPRDGARRRDRPAGGGLRRGQRVLIAGGGHGRLHLPARRLRQPAPGPEPRPRDRLRPRGHAPREQPRMDGGRGDPLRPRRIRVRHPAGSGSTIEASHAPLADMLITARVGFQGAAPAASQAGVTCRNDDAAASTVGYGFMLSPDGRTEISRYGKAETSSLGSARVRPKDRARHELKALCKTVERGVRLVFWVDGVKTLDIVDPDPLPAGLSGITVETDGAAFAALFTRFSVHRA</sequence>
<dbReference type="PANTHER" id="PTHR43289:SF34">
    <property type="entry name" value="SERINE_THREONINE-PROTEIN KINASE YBDM-RELATED"/>
    <property type="match status" value="1"/>
</dbReference>
<feature type="region of interest" description="Disordered" evidence="5">
    <location>
        <begin position="271"/>
        <end position="404"/>
    </location>
</feature>
<dbReference type="Gene3D" id="1.10.510.10">
    <property type="entry name" value="Transferase(Phosphotransferase) domain 1"/>
    <property type="match status" value="1"/>
</dbReference>
<dbReference type="EC" id="2.7.11.1" evidence="7"/>
<evidence type="ECO:0000256" key="3">
    <source>
        <dbReference type="ARBA" id="ARBA00022777"/>
    </source>
</evidence>
<evidence type="ECO:0000313" key="7">
    <source>
        <dbReference type="EMBL" id="MFD0902214.1"/>
    </source>
</evidence>
<dbReference type="InterPro" id="IPR011009">
    <property type="entry name" value="Kinase-like_dom_sf"/>
</dbReference>
<evidence type="ECO:0000256" key="5">
    <source>
        <dbReference type="SAM" id="MobiDB-lite"/>
    </source>
</evidence>
<dbReference type="SUPFAM" id="SSF56112">
    <property type="entry name" value="Protein kinase-like (PK-like)"/>
    <property type="match status" value="1"/>
</dbReference>
<keyword evidence="8" id="KW-1185">Reference proteome</keyword>
<dbReference type="Gene3D" id="2.60.120.560">
    <property type="entry name" value="Exo-inulinase, domain 1"/>
    <property type="match status" value="1"/>
</dbReference>
<keyword evidence="3 7" id="KW-0418">Kinase</keyword>
<dbReference type="Pfam" id="PF00069">
    <property type="entry name" value="Pkinase"/>
    <property type="match status" value="1"/>
</dbReference>